<dbReference type="EMBL" id="JRES01000292">
    <property type="protein sequence ID" value="KNC32680.1"/>
    <property type="molecule type" value="Genomic_DNA"/>
</dbReference>
<gene>
    <name evidence="1" type="ORF">FF38_05032</name>
</gene>
<evidence type="ECO:0000313" key="2">
    <source>
        <dbReference type="Proteomes" id="UP000037069"/>
    </source>
</evidence>
<dbReference type="Proteomes" id="UP000037069">
    <property type="component" value="Unassembled WGS sequence"/>
</dbReference>
<evidence type="ECO:0000313" key="1">
    <source>
        <dbReference type="EMBL" id="KNC32680.1"/>
    </source>
</evidence>
<proteinExistence type="predicted"/>
<sequence>MVISKKYKTSSVYVTSNYHKRSLQQHYSSGLRRRRRSRWNSNIHHQDLEGGVEVDESQISTVNLPKGESPSTAYLPPQLMPGETKRPVFIVPYDLQIQNNPLRLSENN</sequence>
<organism evidence="1 2">
    <name type="scientific">Lucilia cuprina</name>
    <name type="common">Green bottle fly</name>
    <name type="synonym">Australian sheep blowfly</name>
    <dbReference type="NCBI Taxonomy" id="7375"/>
    <lineage>
        <taxon>Eukaryota</taxon>
        <taxon>Metazoa</taxon>
        <taxon>Ecdysozoa</taxon>
        <taxon>Arthropoda</taxon>
        <taxon>Hexapoda</taxon>
        <taxon>Insecta</taxon>
        <taxon>Pterygota</taxon>
        <taxon>Neoptera</taxon>
        <taxon>Endopterygota</taxon>
        <taxon>Diptera</taxon>
        <taxon>Brachycera</taxon>
        <taxon>Muscomorpha</taxon>
        <taxon>Oestroidea</taxon>
        <taxon>Calliphoridae</taxon>
        <taxon>Luciliinae</taxon>
        <taxon>Lucilia</taxon>
    </lineage>
</organism>
<reference evidence="1 2" key="1">
    <citation type="journal article" date="2015" name="Nat. Commun.">
        <title>Lucilia cuprina genome unlocks parasitic fly biology to underpin future interventions.</title>
        <authorList>
            <person name="Anstead C.A."/>
            <person name="Korhonen P.K."/>
            <person name="Young N.D."/>
            <person name="Hall R.S."/>
            <person name="Jex A.R."/>
            <person name="Murali S.C."/>
            <person name="Hughes D.S."/>
            <person name="Lee S.F."/>
            <person name="Perry T."/>
            <person name="Stroehlein A.J."/>
            <person name="Ansell B.R."/>
            <person name="Breugelmans B."/>
            <person name="Hofmann A."/>
            <person name="Qu J."/>
            <person name="Dugan S."/>
            <person name="Lee S.L."/>
            <person name="Chao H."/>
            <person name="Dinh H."/>
            <person name="Han Y."/>
            <person name="Doddapaneni H.V."/>
            <person name="Worley K.C."/>
            <person name="Muzny D.M."/>
            <person name="Ioannidis P."/>
            <person name="Waterhouse R.M."/>
            <person name="Zdobnov E.M."/>
            <person name="James P.J."/>
            <person name="Bagnall N.H."/>
            <person name="Kotze A.C."/>
            <person name="Gibbs R.A."/>
            <person name="Richards S."/>
            <person name="Batterham P."/>
            <person name="Gasser R.B."/>
        </authorList>
    </citation>
    <scope>NUCLEOTIDE SEQUENCE [LARGE SCALE GENOMIC DNA]</scope>
    <source>
        <strain evidence="1 2">LS</strain>
        <tissue evidence="1">Full body</tissue>
    </source>
</reference>
<dbReference type="AlphaFoldDB" id="A0A0L0CK95"/>
<protein>
    <submittedName>
        <fullName evidence="1">Uncharacterized protein</fullName>
    </submittedName>
</protein>
<accession>A0A0L0CK95</accession>
<comment type="caution">
    <text evidence="1">The sequence shown here is derived from an EMBL/GenBank/DDBJ whole genome shotgun (WGS) entry which is preliminary data.</text>
</comment>
<keyword evidence="2" id="KW-1185">Reference proteome</keyword>
<name>A0A0L0CK95_LUCCU</name>